<sequence>MIGSIEFNGMSILSESKGDDVSGQIDLNVWILPGVNKIKVKGLKKRKEDEVAPRIKAVLYLGQKGQFPDEGQKIAGYEWEEATGLKVKLPIEEVITFTPTEIPPSDLWKSAEVIQLNAEDKEKIQKLITDLFDGFQKKDEKKLLQLMEFRTKEFARARYISPDEEIKDLKKGVKSILKSVGGKLDKLELNDLQYQLIADNKVVSVFTKAGNSPIESKKIGFSIPLFLSKIQGEWVISR</sequence>
<comment type="caution">
    <text evidence="1">The sequence shown here is derived from an EMBL/GenBank/DDBJ whole genome shotgun (WGS) entry which is preliminary data.</text>
</comment>
<evidence type="ECO:0000313" key="1">
    <source>
        <dbReference type="EMBL" id="RHX93094.1"/>
    </source>
</evidence>
<proteinExistence type="predicted"/>
<organism evidence="1 2">
    <name type="scientific">Leptospira stimsonii</name>
    <dbReference type="NCBI Taxonomy" id="2202203"/>
    <lineage>
        <taxon>Bacteria</taxon>
        <taxon>Pseudomonadati</taxon>
        <taxon>Spirochaetota</taxon>
        <taxon>Spirochaetia</taxon>
        <taxon>Leptospirales</taxon>
        <taxon>Leptospiraceae</taxon>
        <taxon>Leptospira</taxon>
    </lineage>
</organism>
<protein>
    <submittedName>
        <fullName evidence="1">Uncharacterized protein</fullName>
    </submittedName>
</protein>
<name>A0A396ZGP5_9LEPT</name>
<dbReference type="OrthoDB" id="344665at2"/>
<gene>
    <name evidence="1" type="ORF">DLM75_00120</name>
</gene>
<evidence type="ECO:0000313" key="2">
    <source>
        <dbReference type="Proteomes" id="UP000265798"/>
    </source>
</evidence>
<dbReference type="AlphaFoldDB" id="A0A396ZGP5"/>
<reference evidence="2" key="1">
    <citation type="submission" date="2018-05" db="EMBL/GenBank/DDBJ databases">
        <title>Leptospira yasudae sp. nov. and Leptospira stimsonii sp. nov., two pathogenic species of the genus Leptospira isolated from environmental sources.</title>
        <authorList>
            <person name="Casanovas-Massana A."/>
            <person name="Hamond C."/>
            <person name="Santos L.A."/>
            <person name="Hacker K.P."/>
            <person name="Balassiano I."/>
            <person name="Medeiros M.A."/>
            <person name="Reis M.G."/>
            <person name="Ko A.I."/>
            <person name="Wunder E.A."/>
        </authorList>
    </citation>
    <scope>NUCLEOTIDE SEQUENCE [LARGE SCALE GENOMIC DNA]</scope>
    <source>
        <strain evidence="2">Yale</strain>
    </source>
</reference>
<accession>A0A396ZGP5</accession>
<dbReference type="EMBL" id="QHCT01000001">
    <property type="protein sequence ID" value="RHX93094.1"/>
    <property type="molecule type" value="Genomic_DNA"/>
</dbReference>
<dbReference type="Proteomes" id="UP000265798">
    <property type="component" value="Unassembled WGS sequence"/>
</dbReference>